<dbReference type="Pfam" id="PF07676">
    <property type="entry name" value="PD40"/>
    <property type="match status" value="1"/>
</dbReference>
<dbReference type="RefSeq" id="WP_215789355.1">
    <property type="nucleotide sequence ID" value="NZ_JAHKKG010000006.1"/>
</dbReference>
<evidence type="ECO:0000313" key="3">
    <source>
        <dbReference type="Proteomes" id="UP001519654"/>
    </source>
</evidence>
<feature type="transmembrane region" description="Helical" evidence="1">
    <location>
        <begin position="37"/>
        <end position="57"/>
    </location>
</feature>
<proteinExistence type="predicted"/>
<dbReference type="Gene3D" id="2.120.10.30">
    <property type="entry name" value="TolB, C-terminal domain"/>
    <property type="match status" value="1"/>
</dbReference>
<dbReference type="SUPFAM" id="SSF82171">
    <property type="entry name" value="DPP6 N-terminal domain-like"/>
    <property type="match status" value="1"/>
</dbReference>
<keyword evidence="1" id="KW-0472">Membrane</keyword>
<reference evidence="2 3" key="1">
    <citation type="submission" date="2021-06" db="EMBL/GenBank/DDBJ databases">
        <title>Actinoplanes lichenicola sp. nov., and Actinoplanes ovalisporus sp. nov., isolated from lichen in Thailand.</title>
        <authorList>
            <person name="Saeng-In P."/>
            <person name="Kanchanasin P."/>
            <person name="Yuki M."/>
            <person name="Kudo T."/>
            <person name="Ohkuma M."/>
            <person name="Phongsopitanun W."/>
            <person name="Tanasupawat S."/>
        </authorList>
    </citation>
    <scope>NUCLEOTIDE SEQUENCE [LARGE SCALE GENOMIC DNA]</scope>
    <source>
        <strain evidence="2 3">NBRC 110975</strain>
    </source>
</reference>
<evidence type="ECO:0000256" key="1">
    <source>
        <dbReference type="SAM" id="Phobius"/>
    </source>
</evidence>
<comment type="caution">
    <text evidence="2">The sequence shown here is derived from an EMBL/GenBank/DDBJ whole genome shotgun (WGS) entry which is preliminary data.</text>
</comment>
<organism evidence="2 3">
    <name type="scientific">Paractinoplanes bogorensis</name>
    <dbReference type="NCBI Taxonomy" id="1610840"/>
    <lineage>
        <taxon>Bacteria</taxon>
        <taxon>Bacillati</taxon>
        <taxon>Actinomycetota</taxon>
        <taxon>Actinomycetes</taxon>
        <taxon>Micromonosporales</taxon>
        <taxon>Micromonosporaceae</taxon>
        <taxon>Paractinoplanes</taxon>
    </lineage>
</organism>
<gene>
    <name evidence="2" type="ORF">KOI35_21960</name>
</gene>
<dbReference type="InterPro" id="IPR011042">
    <property type="entry name" value="6-blade_b-propeller_TolB-like"/>
</dbReference>
<accession>A0ABS5YU17</accession>
<keyword evidence="3" id="KW-1185">Reference proteome</keyword>
<evidence type="ECO:0000313" key="2">
    <source>
        <dbReference type="EMBL" id="MBU2666169.1"/>
    </source>
</evidence>
<protein>
    <submittedName>
        <fullName evidence="2">Uncharacterized protein</fullName>
    </submittedName>
</protein>
<dbReference type="Proteomes" id="UP001519654">
    <property type="component" value="Unassembled WGS sequence"/>
</dbReference>
<dbReference type="InterPro" id="IPR011659">
    <property type="entry name" value="WD40"/>
</dbReference>
<sequence length="398" mass="42077">MSARLREELQREAAAAKTYDAYGGSLRKARQSRRRTAAVWALLVAALAFPLTVQMPAADGGQVSLPDRLALPAYGSRGVSGIDAASVVYSGYGWRFGPLFDDHDTYALDGATREDYRTLHTGLVDDAVLLSPDGSALAVPDRLIDLRTGAERALPGAPLAWSPDGGRLVTDDGTLRIVEVATGVAVDLAATPSETSAAWSPDGTRLAYVATSHLTVVDPGGRKQKEFALGFDGQLAGKGAWTPDGRAVAVREQARDWKPRWFDPVAGREVDGPALPAVDGTVYDSRLLGWRPDGSAVVFVLGDEPRLLALTPGATRPASVMALPSAVSYLDLADGALESGAVRAGDPPFPIGPRLAVRLLVGALVVLAIGWGVRALERRARTRRVVAIPWETTHGPLV</sequence>
<keyword evidence="1" id="KW-1133">Transmembrane helix</keyword>
<keyword evidence="1" id="KW-0812">Transmembrane</keyword>
<dbReference type="EMBL" id="JAHKKG010000006">
    <property type="protein sequence ID" value="MBU2666169.1"/>
    <property type="molecule type" value="Genomic_DNA"/>
</dbReference>
<name>A0ABS5YU17_9ACTN</name>
<feature type="transmembrane region" description="Helical" evidence="1">
    <location>
        <begin position="355"/>
        <end position="376"/>
    </location>
</feature>